<dbReference type="InterPro" id="IPR044152">
    <property type="entry name" value="YqjM-like"/>
</dbReference>
<evidence type="ECO:0000256" key="3">
    <source>
        <dbReference type="ARBA" id="ARBA00022643"/>
    </source>
</evidence>
<dbReference type="Proteomes" id="UP001519273">
    <property type="component" value="Unassembled WGS sequence"/>
</dbReference>
<feature type="domain" description="NADH:flavin oxidoreductase/NADH oxidase N-terminal" evidence="6">
    <location>
        <begin position="4"/>
        <end position="331"/>
    </location>
</feature>
<dbReference type="RefSeq" id="WP_209845696.1">
    <property type="nucleotide sequence ID" value="NZ_CBCRVE010000001.1"/>
</dbReference>
<keyword evidence="2" id="KW-0285">Flavoprotein</keyword>
<organism evidence="7 8">
    <name type="scientific">Paenibacillus sediminis</name>
    <dbReference type="NCBI Taxonomy" id="664909"/>
    <lineage>
        <taxon>Bacteria</taxon>
        <taxon>Bacillati</taxon>
        <taxon>Bacillota</taxon>
        <taxon>Bacilli</taxon>
        <taxon>Bacillales</taxon>
        <taxon>Paenibacillaceae</taxon>
        <taxon>Paenibacillus</taxon>
    </lineage>
</organism>
<dbReference type="SUPFAM" id="SSF51395">
    <property type="entry name" value="FMN-linked oxidoreductases"/>
    <property type="match status" value="1"/>
</dbReference>
<gene>
    <name evidence="7" type="ORF">J2Z20_000834</name>
</gene>
<sequence length="351" mass="38476">MVDLSSPFKLKSLELKNRIVMPPMCQYSVMNKDGKPNEWHYVHYVSRAVGGTGLIIMEMTDVEPDGRITDNDLGLWSDDHIPAFARIISEVKKYGAKIGIQIAHAGRKAQDAKVPVGPSDIPVGGVHDVGAKPSRYKVPRPLTTDEVKAMVIKFQDAARRAVQAGVDTIEIHGAHGYLIHQFHSPAINNRKDEYGQDLSKFGVEVIQAMKSVIPADMPLMMRISAVEYIDDGYDLEHSIEISKKYKEAGVDIFHVSTGGEGPPGQRKPGNYPGYQVPMARAFKQTFDIPIIAVGMLDDPVLAGFVLASGDADLVAVARGMLKDPYWAVHALDALSNQGNEAAPKQYQIAYK</sequence>
<dbReference type="PANTHER" id="PTHR43303">
    <property type="entry name" value="NADPH DEHYDROGENASE C23G7.10C-RELATED"/>
    <property type="match status" value="1"/>
</dbReference>
<reference evidence="7 8" key="1">
    <citation type="submission" date="2021-03" db="EMBL/GenBank/DDBJ databases">
        <title>Genomic Encyclopedia of Type Strains, Phase IV (KMG-IV): sequencing the most valuable type-strain genomes for metagenomic binning, comparative biology and taxonomic classification.</title>
        <authorList>
            <person name="Goeker M."/>
        </authorList>
    </citation>
    <scope>NUCLEOTIDE SEQUENCE [LARGE SCALE GENOMIC DNA]</scope>
    <source>
        <strain evidence="7 8">DSM 23491</strain>
    </source>
</reference>
<evidence type="ECO:0000259" key="6">
    <source>
        <dbReference type="Pfam" id="PF00724"/>
    </source>
</evidence>
<evidence type="ECO:0000313" key="7">
    <source>
        <dbReference type="EMBL" id="MBP1935973.1"/>
    </source>
</evidence>
<accession>A0ABS4H0B4</accession>
<proteinExistence type="predicted"/>
<name>A0ABS4H0B4_9BACL</name>
<protein>
    <submittedName>
        <fullName evidence="7">2,4-dienoyl-CoA reductase-like NADH-dependent reductase (Old Yellow Enzyme family)</fullName>
    </submittedName>
</protein>
<evidence type="ECO:0000313" key="8">
    <source>
        <dbReference type="Proteomes" id="UP001519273"/>
    </source>
</evidence>
<dbReference type="PANTHER" id="PTHR43303:SF4">
    <property type="entry name" value="NADPH DEHYDROGENASE C23G7.10C-RELATED"/>
    <property type="match status" value="1"/>
</dbReference>
<dbReference type="Pfam" id="PF00724">
    <property type="entry name" value="Oxidored_FMN"/>
    <property type="match status" value="1"/>
</dbReference>
<evidence type="ECO:0000256" key="2">
    <source>
        <dbReference type="ARBA" id="ARBA00022630"/>
    </source>
</evidence>
<dbReference type="InterPro" id="IPR013785">
    <property type="entry name" value="Aldolase_TIM"/>
</dbReference>
<evidence type="ECO:0000256" key="5">
    <source>
        <dbReference type="ARBA" id="ARBA00023002"/>
    </source>
</evidence>
<dbReference type="EMBL" id="JAGGKP010000001">
    <property type="protein sequence ID" value="MBP1935973.1"/>
    <property type="molecule type" value="Genomic_DNA"/>
</dbReference>
<comment type="cofactor">
    <cofactor evidence="1">
        <name>FMN</name>
        <dbReference type="ChEBI" id="CHEBI:58210"/>
    </cofactor>
</comment>
<evidence type="ECO:0000256" key="4">
    <source>
        <dbReference type="ARBA" id="ARBA00022857"/>
    </source>
</evidence>
<evidence type="ECO:0000256" key="1">
    <source>
        <dbReference type="ARBA" id="ARBA00001917"/>
    </source>
</evidence>
<keyword evidence="5" id="KW-0560">Oxidoreductase</keyword>
<keyword evidence="4" id="KW-0521">NADP</keyword>
<dbReference type="CDD" id="cd02932">
    <property type="entry name" value="OYE_YqiM_FMN"/>
    <property type="match status" value="1"/>
</dbReference>
<keyword evidence="3" id="KW-0288">FMN</keyword>
<dbReference type="InterPro" id="IPR001155">
    <property type="entry name" value="OxRdtase_FMN_N"/>
</dbReference>
<dbReference type="Gene3D" id="3.20.20.70">
    <property type="entry name" value="Aldolase class I"/>
    <property type="match status" value="1"/>
</dbReference>
<comment type="caution">
    <text evidence="7">The sequence shown here is derived from an EMBL/GenBank/DDBJ whole genome shotgun (WGS) entry which is preliminary data.</text>
</comment>
<keyword evidence="8" id="KW-1185">Reference proteome</keyword>